<keyword evidence="2" id="KW-1185">Reference proteome</keyword>
<protein>
    <submittedName>
        <fullName evidence="1">Uncharacterized protein</fullName>
    </submittedName>
</protein>
<reference evidence="1 2" key="1">
    <citation type="journal article" date="2021" name="Front. Genet.">
        <title>Chromosome-Level Genome Assembly Reveals Significant Gene Expansion in the Toll and IMD Signaling Pathways of Dendrolimus kikuchii.</title>
        <authorList>
            <person name="Zhou J."/>
            <person name="Wu P."/>
            <person name="Xiong Z."/>
            <person name="Liu N."/>
            <person name="Zhao N."/>
            <person name="Ji M."/>
            <person name="Qiu Y."/>
            <person name="Yang B."/>
        </authorList>
    </citation>
    <scope>NUCLEOTIDE SEQUENCE [LARGE SCALE GENOMIC DNA]</scope>
    <source>
        <strain evidence="1">Ann1</strain>
    </source>
</reference>
<dbReference type="Proteomes" id="UP000824533">
    <property type="component" value="Linkage Group LG23"/>
</dbReference>
<evidence type="ECO:0000313" key="1">
    <source>
        <dbReference type="EMBL" id="KAJ0171804.1"/>
    </source>
</evidence>
<sequence>MSLLQSLPFKEYQKAKLLSLEQCEMVARFANLEISFKSTENPGELLLKALDRRGYNIKQYSYFLTPLLRFKPKSKIAILIANDRYIHLCKLATPSTDCDSLGVSLKNLGFIVVNIRNTSGQELKVLLNRICDLVPEDSYCFVFYAGHGCQICNTKCMLSVDCPTENIEITHCITENYLLKELEKCKLELCVLIMDMCRVPLDRETNPKIYESMMSVEDYVIYKNLVIGYATQSSQSAYEVLQIECSTTIATDVTYQLRTRDLDKIVPEASQYVNALCVRLEDGLDVNRMLDKVHADVEKSIKKQRPIKLQCGADTRYLNDPVIDDTSELFNKLKEATKEFKERCILY</sequence>
<proteinExistence type="predicted"/>
<organism evidence="1 2">
    <name type="scientific">Dendrolimus kikuchii</name>
    <dbReference type="NCBI Taxonomy" id="765133"/>
    <lineage>
        <taxon>Eukaryota</taxon>
        <taxon>Metazoa</taxon>
        <taxon>Ecdysozoa</taxon>
        <taxon>Arthropoda</taxon>
        <taxon>Hexapoda</taxon>
        <taxon>Insecta</taxon>
        <taxon>Pterygota</taxon>
        <taxon>Neoptera</taxon>
        <taxon>Endopterygota</taxon>
        <taxon>Lepidoptera</taxon>
        <taxon>Glossata</taxon>
        <taxon>Ditrysia</taxon>
        <taxon>Bombycoidea</taxon>
        <taxon>Lasiocampidae</taxon>
        <taxon>Dendrolimus</taxon>
    </lineage>
</organism>
<comment type="caution">
    <text evidence="1">The sequence shown here is derived from an EMBL/GenBank/DDBJ whole genome shotgun (WGS) entry which is preliminary data.</text>
</comment>
<gene>
    <name evidence="1" type="ORF">K1T71_012567</name>
</gene>
<name>A0ACC1CK58_9NEOP</name>
<accession>A0ACC1CK58</accession>
<evidence type="ECO:0000313" key="2">
    <source>
        <dbReference type="Proteomes" id="UP000824533"/>
    </source>
</evidence>
<dbReference type="EMBL" id="CM034409">
    <property type="protein sequence ID" value="KAJ0171804.1"/>
    <property type="molecule type" value="Genomic_DNA"/>
</dbReference>